<dbReference type="PATRIC" id="fig|123899.6.peg.1733"/>
<accession>A0A157SFX6</accession>
<dbReference type="InterPro" id="IPR039424">
    <property type="entry name" value="SBP_5"/>
</dbReference>
<proteinExistence type="inferred from homology"/>
<evidence type="ECO:0000256" key="3">
    <source>
        <dbReference type="SAM" id="SignalP"/>
    </source>
</evidence>
<evidence type="ECO:0000313" key="6">
    <source>
        <dbReference type="Proteomes" id="UP000076825"/>
    </source>
</evidence>
<gene>
    <name evidence="5" type="primary">appA_2</name>
    <name evidence="5" type="ORF">SAMEA3906487_01747</name>
</gene>
<dbReference type="GO" id="GO:0030288">
    <property type="term" value="C:outer membrane-bounded periplasmic space"/>
    <property type="evidence" value="ECO:0007669"/>
    <property type="project" value="UniProtKB-ARBA"/>
</dbReference>
<dbReference type="Gene3D" id="3.40.190.10">
    <property type="entry name" value="Periplasmic binding protein-like II"/>
    <property type="match status" value="1"/>
</dbReference>
<dbReference type="PANTHER" id="PTHR30290:SF38">
    <property type="entry name" value="D,D-DIPEPTIDE-BINDING PERIPLASMIC PROTEIN DDPA-RELATED"/>
    <property type="match status" value="1"/>
</dbReference>
<dbReference type="SUPFAM" id="SSF53850">
    <property type="entry name" value="Periplasmic binding protein-like II"/>
    <property type="match status" value="1"/>
</dbReference>
<dbReference type="GO" id="GO:0043190">
    <property type="term" value="C:ATP-binding cassette (ABC) transporter complex"/>
    <property type="evidence" value="ECO:0007669"/>
    <property type="project" value="InterPro"/>
</dbReference>
<keyword evidence="6" id="KW-1185">Reference proteome</keyword>
<feature type="domain" description="Solute-binding protein family 5" evidence="4">
    <location>
        <begin position="77"/>
        <end position="442"/>
    </location>
</feature>
<keyword evidence="2 3" id="KW-0732">Signal</keyword>
<evidence type="ECO:0000313" key="5">
    <source>
        <dbReference type="EMBL" id="SAI69335.1"/>
    </source>
</evidence>
<evidence type="ECO:0000256" key="2">
    <source>
        <dbReference type="ARBA" id="ARBA00022729"/>
    </source>
</evidence>
<name>A0A157SFX6_9BORD</name>
<evidence type="ECO:0000259" key="4">
    <source>
        <dbReference type="Pfam" id="PF00496"/>
    </source>
</evidence>
<dbReference type="RefSeq" id="WP_063491802.1">
    <property type="nucleotide sequence ID" value="NZ_CP016340.1"/>
</dbReference>
<organism evidence="5 6">
    <name type="scientific">Bordetella trematum</name>
    <dbReference type="NCBI Taxonomy" id="123899"/>
    <lineage>
        <taxon>Bacteria</taxon>
        <taxon>Pseudomonadati</taxon>
        <taxon>Pseudomonadota</taxon>
        <taxon>Betaproteobacteria</taxon>
        <taxon>Burkholderiales</taxon>
        <taxon>Alcaligenaceae</taxon>
        <taxon>Bordetella</taxon>
    </lineage>
</organism>
<dbReference type="InterPro" id="IPR000914">
    <property type="entry name" value="SBP_5_dom"/>
</dbReference>
<feature type="chain" id="PRO_5009816790" evidence="3">
    <location>
        <begin position="20"/>
        <end position="531"/>
    </location>
</feature>
<dbReference type="Pfam" id="PF00496">
    <property type="entry name" value="SBP_bac_5"/>
    <property type="match status" value="1"/>
</dbReference>
<comment type="similarity">
    <text evidence="1">Belongs to the bacterial solute-binding protein 5 family.</text>
</comment>
<reference evidence="5 6" key="1">
    <citation type="submission" date="2016-04" db="EMBL/GenBank/DDBJ databases">
        <authorList>
            <consortium name="Pathogen Informatics"/>
        </authorList>
    </citation>
    <scope>NUCLEOTIDE SEQUENCE [LARGE SCALE GENOMIC DNA]</scope>
    <source>
        <strain evidence="5 6">H044680328</strain>
    </source>
</reference>
<dbReference type="STRING" id="123899.SAMEA3906487_01747"/>
<dbReference type="Proteomes" id="UP000076825">
    <property type="component" value="Chromosome 1"/>
</dbReference>
<dbReference type="PIRSF" id="PIRSF002741">
    <property type="entry name" value="MppA"/>
    <property type="match status" value="1"/>
</dbReference>
<dbReference type="GO" id="GO:1904680">
    <property type="term" value="F:peptide transmembrane transporter activity"/>
    <property type="evidence" value="ECO:0007669"/>
    <property type="project" value="TreeGrafter"/>
</dbReference>
<dbReference type="KEGG" id="btrm:SAMEA390648701747"/>
<protein>
    <submittedName>
        <fullName evidence="5">Extracellular solute-binding protein</fullName>
    </submittedName>
</protein>
<dbReference type="InterPro" id="IPR030678">
    <property type="entry name" value="Peptide/Ni-bd"/>
</dbReference>
<dbReference type="GO" id="GO:0015833">
    <property type="term" value="P:peptide transport"/>
    <property type="evidence" value="ECO:0007669"/>
    <property type="project" value="TreeGrafter"/>
</dbReference>
<dbReference type="CDD" id="cd08517">
    <property type="entry name" value="PBP2_NikA_DppA_OppA_like_13"/>
    <property type="match status" value="1"/>
</dbReference>
<sequence length="531" mass="59283">MKRILSRVAAITLSLGALSAGGVALAEAPTPQYGGVLSAILNPEPPNLNVALQQVAVTQLVAGKVYESLLTYSFDLKPQPSLAKSWEVSPDQLTYTFHLQPNVSWHDGKPFSADDVVFTYTKVLANTPRTRTLMANVESVTAPDPQTVVFRLKQPYSAFLHAFDIGGGAILPKHLYDVDTPITQNPHNNAPVGTGPFKFKHWERGSYIELVKNPAYWKEGRPYLDGITYRVIPDAASRRLALEQGTVQQAWLQDIEPIDQQRLAKLPHIGETKKGYEYWSTMSWIELNGGREPFSDKRFRQALMYGLNRDFIAEKIMYGTGTVATGPIHHNTRFYDANVKRYPYDPEKAIALLDEMGLKPDKDGVRARVGLIPLPYGEMSRRTAEYIKQNLGKIGVQVTIENADVGGWTSRVGNWDYDMAGNGVFQYGDPAIGVARTYLGSNIKQGMMFSNTSRYNNPKVDELFNAAAQAPTEEERQKLYTEVQQILVEDVPLLWIADTNYSVFHNKRLHNVVTTGLGVVDTQSDAWLSKE</sequence>
<feature type="signal peptide" evidence="3">
    <location>
        <begin position="1"/>
        <end position="19"/>
    </location>
</feature>
<dbReference type="PANTHER" id="PTHR30290">
    <property type="entry name" value="PERIPLASMIC BINDING COMPONENT OF ABC TRANSPORTER"/>
    <property type="match status" value="1"/>
</dbReference>
<dbReference type="Gene3D" id="3.10.105.10">
    <property type="entry name" value="Dipeptide-binding Protein, Domain 3"/>
    <property type="match status" value="1"/>
</dbReference>
<evidence type="ECO:0000256" key="1">
    <source>
        <dbReference type="ARBA" id="ARBA00005695"/>
    </source>
</evidence>
<dbReference type="AlphaFoldDB" id="A0A157SFX6"/>
<dbReference type="EMBL" id="LT546645">
    <property type="protein sequence ID" value="SAI69335.1"/>
    <property type="molecule type" value="Genomic_DNA"/>
</dbReference>
<dbReference type="GeneID" id="56590970"/>